<evidence type="ECO:0000256" key="7">
    <source>
        <dbReference type="RuleBase" id="RU367065"/>
    </source>
</evidence>
<evidence type="ECO:0000256" key="2">
    <source>
        <dbReference type="ARBA" id="ARBA00010559"/>
    </source>
</evidence>
<evidence type="ECO:0000259" key="8">
    <source>
        <dbReference type="SMART" id="SM01036"/>
    </source>
</evidence>
<proteinExistence type="inferred from homology"/>
<dbReference type="Pfam" id="PF08146">
    <property type="entry name" value="BP28CT"/>
    <property type="match status" value="1"/>
</dbReference>
<protein>
    <recommendedName>
        <fullName evidence="7">HEAT repeat-containing protein 1</fullName>
    </recommendedName>
</protein>
<organism evidence="9 10">
    <name type="scientific">Petrolisthes cinctipes</name>
    <name type="common">Flat porcelain crab</name>
    <dbReference type="NCBI Taxonomy" id="88211"/>
    <lineage>
        <taxon>Eukaryota</taxon>
        <taxon>Metazoa</taxon>
        <taxon>Ecdysozoa</taxon>
        <taxon>Arthropoda</taxon>
        <taxon>Crustacea</taxon>
        <taxon>Multicrustacea</taxon>
        <taxon>Malacostraca</taxon>
        <taxon>Eumalacostraca</taxon>
        <taxon>Eucarida</taxon>
        <taxon>Decapoda</taxon>
        <taxon>Pleocyemata</taxon>
        <taxon>Anomura</taxon>
        <taxon>Galatheoidea</taxon>
        <taxon>Porcellanidae</taxon>
        <taxon>Petrolisthes</taxon>
    </lineage>
</organism>
<keyword evidence="3 7" id="KW-0690">Ribosome biogenesis</keyword>
<dbReference type="Gene3D" id="1.25.10.10">
    <property type="entry name" value="Leucine-rich Repeat Variant"/>
    <property type="match status" value="2"/>
</dbReference>
<dbReference type="GO" id="GO:0032040">
    <property type="term" value="C:small-subunit processome"/>
    <property type="evidence" value="ECO:0007669"/>
    <property type="project" value="TreeGrafter"/>
</dbReference>
<evidence type="ECO:0000256" key="1">
    <source>
        <dbReference type="ARBA" id="ARBA00004604"/>
    </source>
</evidence>
<dbReference type="Proteomes" id="UP001286313">
    <property type="component" value="Unassembled WGS sequence"/>
</dbReference>
<evidence type="ECO:0000256" key="3">
    <source>
        <dbReference type="ARBA" id="ARBA00022517"/>
    </source>
</evidence>
<sequence length="2108" mass="235443">MATSLALQLQRLETPQTSLLDQKRVRKSILFEPSDASNYGRDIYYDIGTSGFKELVETDDAFIKFRKTLFSKAAIDMQRAVQDKATNEKLDAAIDNFLVCLSPYLEKQAALKTLEWLAYRFQICEMNRHGLLLCILPYYESPVFVRVLQTLDLKGEQWEWLQGCQKSGRPVPKATVFTRWVHYRSFRSFVAELLRKSLKIHTLKAVAKLKIPVAFYVSTVVGGICLEKKVMEEQLSSIVPLVPKCLSSTPDLVAGTYLILSLIATRTTLARDSLDNILKFLTVEVDPSLEQQHVLLLLTLAHHQHLQPLPLNVFHALNTMAHFYRVLRELAKTKSVAPLLSALLSGVIGDKGLSSDEPLKIKEANLTHLTKLMGCIADFPLSHGDSADVLWSFLEMVRVKHDALPTQKLKELLPMIEMNHPEGHSRAMTRLKRAESDSMKGKEYKRLFELFVGGRKDTPTSFLHLVNPNDDIRQSAASTFLAAISNGQQKEESSNRLHMTSLLSDSCPSIVLAALTCSPGLKLLDPAILVARCQAILRKTEGEQKTEWAKARGACIQVLTGDLVNSYTQDLYTTVLHLCLPLVLFPNSKADFVMAKRILKSNLCQKEPLLAALARNCCKYLNDKSSTFHQYFDRVWYIMPRVIASLQPLQHRKLWARFTVPATTTCFDKNLEDHTQLSQFMMIVLLCCALQETIEASLRLQLAHTLLDTCFNAFNTFSRVSDSLTAVDIKQTFTSDTLRTWRSEVTTKGRISLSLLALAFQRSLFTFSLPKSCFTTPYWTIDIEGEGNEGELLLLVKAMRGAMLLDHQDKTGSDLRDQLLTTILKSCLTTSEQRFYFLSLLWGWDASLPFTNIIDDVLQLWSLKLGAALLTSQKSSLAWALGTSQPLVPALLSSLTHTCTHIRRAALICISAMASIKGGRLTHNNHSVLLETVLARNEEIVADASQMATLLPSLQSQAKTKCEEVTNSLTDAAISPGLPHHLCSPLLYILTGVINTEVLKKLLPLGVAIVKQCAFVKEESQLDQNTSLCLYYILLGLTPDTSQILTLMQGWFFFVTAITCSKPVLKLQHDITSPQAIIIDQVMSGKFFSSLACENVKGRVWGLLINRVVESGDPKEAQQLRKGLRKVELDAQVVAKQIQELHLSEKVTTIKAAKAKRLKQKKDESVELVSWRQLGLMLETIGVMASLTHPWKLVAPLSQCLQTSLTLDFTIIDLTQQQILSALLHLLQKSLEELGEEELKKHVQLNTEVVVQCVRASHSPDTHRRAMLILAFAARIHPDAVIQKVMPIFTFMGTSLMWRDDSYSFQVIHQTIESIIPTLVKCESEEPLELRLGRVCQVFVDALPDVPQHRRLTLFTQLATTLDPARHLWIILALLADSHVLRGNVKEDVEEKRSDEKRRVPADIQFALTLAAQFPVVNQTTACISLMSYVSKLPQETENLGTNLSQHPRSHSDSKQKDIISWDLHSPKQTCHFKFTAMGLIGLIVASEEFVGQVCEASKEEEGELRELYRQLMEKTMAYLHSISNLANKFKDKPEGRLVASVQRKVIEVVDGVNAVLPPKMLLEVVGNHKDGLLASPLPLVRCRATEILCAKLQPGTATFFSSEHYKSLLRLSTTLCMLSLKCDEPMENRQTYLMALQLVTRLLAPHTPLDKLQPVLATAVNIVCSEGDGESKLVTQALVLVTECVVALKAQTVTELARLMPPLIHLLNTTTRTHTSDNLLLQATVTATHKLVETIPQLLSPYLVGLVSGLCGLWSSKEESGRVAARVLAAREAIAISVEARVLIPALKKAYSTLMKSEAVSVCGLMVMVEKLVTTVDIRILTTYQKELLSLFVQALNLRAEKPQYEKVDEVESSVFNTLSKLLLRLNQNQNVAIFLSIKSWANEGSAAKQISFFRFADHLVGMFKILFLKAHLAEVVLDAAPTILEQNNTIHTKETIFGEGEEGDVKACLLITAILDTLTKIFLYDTVGLISADRFNHILTPLTDQLENMVGGESAHNERVTSHLIPCLTKLAVAVGDDSLWRTLNKHILTRIRNDDEPQVVVGALKTFQALIESLGTDYLEPLVSDVLPYLTEALESSHTEVEEQTRTVFTCMETTMGHSFKDYLT</sequence>
<name>A0AAE1G6K2_PETCI</name>
<dbReference type="GO" id="GO:0030515">
    <property type="term" value="F:snoRNA binding"/>
    <property type="evidence" value="ECO:0007669"/>
    <property type="project" value="TreeGrafter"/>
</dbReference>
<comment type="caution">
    <text evidence="9">The sequence shown here is derived from an EMBL/GenBank/DDBJ whole genome shotgun (WGS) entry which is preliminary data.</text>
</comment>
<dbReference type="InterPro" id="IPR012954">
    <property type="entry name" value="BP28_C_dom"/>
</dbReference>
<keyword evidence="6 7" id="KW-0687">Ribonucleoprotein</keyword>
<evidence type="ECO:0000313" key="9">
    <source>
        <dbReference type="EMBL" id="KAK3885932.1"/>
    </source>
</evidence>
<dbReference type="InterPro" id="IPR022125">
    <property type="entry name" value="U3snoRNP10_N"/>
</dbReference>
<keyword evidence="10" id="KW-1185">Reference proteome</keyword>
<feature type="domain" description="BP28 C-terminal" evidence="8">
    <location>
        <begin position="1822"/>
        <end position="1971"/>
    </location>
</feature>
<dbReference type="GO" id="GO:0000462">
    <property type="term" value="P:maturation of SSU-rRNA from tricistronic rRNA transcript (SSU-rRNA, 5.8S rRNA, LSU-rRNA)"/>
    <property type="evidence" value="ECO:0007669"/>
    <property type="project" value="TreeGrafter"/>
</dbReference>
<dbReference type="InterPro" id="IPR040191">
    <property type="entry name" value="UTP10"/>
</dbReference>
<keyword evidence="4 7" id="KW-0698">rRNA processing</keyword>
<keyword evidence="5 7" id="KW-0539">Nucleus</keyword>
<dbReference type="GO" id="GO:0030686">
    <property type="term" value="C:90S preribosome"/>
    <property type="evidence" value="ECO:0007669"/>
    <property type="project" value="TreeGrafter"/>
</dbReference>
<dbReference type="InterPro" id="IPR056473">
    <property type="entry name" value="HEAT_Utp10/HEAT1"/>
</dbReference>
<dbReference type="SUPFAM" id="SSF48371">
    <property type="entry name" value="ARM repeat"/>
    <property type="match status" value="2"/>
</dbReference>
<evidence type="ECO:0000256" key="5">
    <source>
        <dbReference type="ARBA" id="ARBA00023242"/>
    </source>
</evidence>
<dbReference type="EMBL" id="JAWQEG010000752">
    <property type="protein sequence ID" value="KAK3885932.1"/>
    <property type="molecule type" value="Genomic_DNA"/>
</dbReference>
<dbReference type="InterPro" id="IPR016024">
    <property type="entry name" value="ARM-type_fold"/>
</dbReference>
<dbReference type="GO" id="GO:0034455">
    <property type="term" value="C:t-UTP complex"/>
    <property type="evidence" value="ECO:0007669"/>
    <property type="project" value="TreeGrafter"/>
</dbReference>
<dbReference type="PANTHER" id="PTHR13457:SF1">
    <property type="entry name" value="HEAT REPEAT-CONTAINING PROTEIN 1"/>
    <property type="match status" value="1"/>
</dbReference>
<dbReference type="GO" id="GO:0045943">
    <property type="term" value="P:positive regulation of transcription by RNA polymerase I"/>
    <property type="evidence" value="ECO:0007669"/>
    <property type="project" value="TreeGrafter"/>
</dbReference>
<comment type="subcellular location">
    <subcellularLocation>
        <location evidence="1 7">Nucleus</location>
        <location evidence="1 7">Nucleolus</location>
    </subcellularLocation>
</comment>
<evidence type="ECO:0000256" key="6">
    <source>
        <dbReference type="ARBA" id="ARBA00023274"/>
    </source>
</evidence>
<gene>
    <name evidence="9" type="ORF">Pcinc_009893</name>
</gene>
<comment type="function">
    <text evidence="7">Involved in nucleolar processing of pre-18S ribosomal RNA.</text>
</comment>
<comment type="similarity">
    <text evidence="2 7">Belongs to the HEATR1/UTP10 family.</text>
</comment>
<dbReference type="SMART" id="SM01036">
    <property type="entry name" value="BP28CT"/>
    <property type="match status" value="1"/>
</dbReference>
<dbReference type="InterPro" id="IPR011989">
    <property type="entry name" value="ARM-like"/>
</dbReference>
<reference evidence="9" key="1">
    <citation type="submission" date="2023-10" db="EMBL/GenBank/DDBJ databases">
        <title>Genome assemblies of two species of porcelain crab, Petrolisthes cinctipes and Petrolisthes manimaculis (Anomura: Porcellanidae).</title>
        <authorList>
            <person name="Angst P."/>
        </authorList>
    </citation>
    <scope>NUCLEOTIDE SEQUENCE</scope>
    <source>
        <strain evidence="9">PB745_01</strain>
        <tissue evidence="9">Gill</tissue>
    </source>
</reference>
<accession>A0AAE1G6K2</accession>
<dbReference type="Pfam" id="PF23243">
    <property type="entry name" value="HEAT_HEATR1"/>
    <property type="match status" value="1"/>
</dbReference>
<evidence type="ECO:0000256" key="4">
    <source>
        <dbReference type="ARBA" id="ARBA00022552"/>
    </source>
</evidence>
<dbReference type="PANTHER" id="PTHR13457">
    <property type="entry name" value="BAP28"/>
    <property type="match status" value="1"/>
</dbReference>
<evidence type="ECO:0000313" key="10">
    <source>
        <dbReference type="Proteomes" id="UP001286313"/>
    </source>
</evidence>
<dbReference type="Pfam" id="PF12397">
    <property type="entry name" value="U3snoRNP10"/>
    <property type="match status" value="1"/>
</dbReference>